<dbReference type="EMBL" id="MT142477">
    <property type="protein sequence ID" value="QJA82036.1"/>
    <property type="molecule type" value="Genomic_DNA"/>
</dbReference>
<sequence>MDKSGDVPELTSIFCYFDGWCMLAEMSGCSGVGCEKYVPDPAVEATRRATLLKQVEIMNGIQR</sequence>
<evidence type="ECO:0000313" key="4">
    <source>
        <dbReference type="EMBL" id="QJH99455.1"/>
    </source>
</evidence>
<gene>
    <name evidence="3" type="ORF">MM415A00449_0033</name>
    <name evidence="2" type="ORF">MM415B01001_0010</name>
    <name evidence="1" type="ORF">TM448A02865_0011</name>
    <name evidence="4" type="ORF">TM448B01591_0020</name>
</gene>
<accession>A0A6H1ZYY8</accession>
<proteinExistence type="predicted"/>
<dbReference type="AlphaFoldDB" id="A0A6H1ZYY8"/>
<name>A0A6H1ZYY8_9ZZZZ</name>
<evidence type="ECO:0000313" key="2">
    <source>
        <dbReference type="EMBL" id="QJA61045.1"/>
    </source>
</evidence>
<organism evidence="1">
    <name type="scientific">viral metagenome</name>
    <dbReference type="NCBI Taxonomy" id="1070528"/>
    <lineage>
        <taxon>unclassified sequences</taxon>
        <taxon>metagenomes</taxon>
        <taxon>organismal metagenomes</taxon>
    </lineage>
</organism>
<reference evidence="1" key="1">
    <citation type="submission" date="2020-03" db="EMBL/GenBank/DDBJ databases">
        <title>The deep terrestrial virosphere.</title>
        <authorList>
            <person name="Holmfeldt K."/>
            <person name="Nilsson E."/>
            <person name="Simone D."/>
            <person name="Lopez-Fernandez M."/>
            <person name="Wu X."/>
            <person name="de Brujin I."/>
            <person name="Lundin D."/>
            <person name="Andersson A."/>
            <person name="Bertilsson S."/>
            <person name="Dopson M."/>
        </authorList>
    </citation>
    <scope>NUCLEOTIDE SEQUENCE</scope>
    <source>
        <strain evidence="3">MM415A00449</strain>
        <strain evidence="2">MM415B01001</strain>
        <strain evidence="1">TM448A02865</strain>
        <strain evidence="4">TM448B01591</strain>
    </source>
</reference>
<dbReference type="EMBL" id="MT144789">
    <property type="protein sequence ID" value="QJH99455.1"/>
    <property type="molecule type" value="Genomic_DNA"/>
</dbReference>
<protein>
    <submittedName>
        <fullName evidence="1">Uncharacterized protein</fullName>
    </submittedName>
</protein>
<dbReference type="EMBL" id="MT141429">
    <property type="protein sequence ID" value="QJA61045.1"/>
    <property type="molecule type" value="Genomic_DNA"/>
</dbReference>
<dbReference type="EMBL" id="MT144358">
    <property type="protein sequence ID" value="QJA52672.1"/>
    <property type="molecule type" value="Genomic_DNA"/>
</dbReference>
<evidence type="ECO:0000313" key="3">
    <source>
        <dbReference type="EMBL" id="QJA82036.1"/>
    </source>
</evidence>
<evidence type="ECO:0000313" key="1">
    <source>
        <dbReference type="EMBL" id="QJA52672.1"/>
    </source>
</evidence>